<evidence type="ECO:0008006" key="3">
    <source>
        <dbReference type="Google" id="ProtNLM"/>
    </source>
</evidence>
<dbReference type="OrthoDB" id="604691at2"/>
<name>A0A3G8XP71_9FLAO</name>
<proteinExistence type="predicted"/>
<sequence>MTNILKRTNLFLIFLNTFVDMKRTLTIFLLFFVITIFGQSKITVLKTGERTPIANASIYCDGKLLAKTDGNGTATFRTKCNKVEVKATGFYEDEAVVDKMMEINLSKTDPKTQSIQGVVISDKSDPRALAILQKVNDRYKDNSPQSLDSYSFKSYEKISFDFDEDSIKQYNKYLTNRLDSLSLLPPTVQSVEKRKDSLESVNVMKLMSESKIFLWERASEFLYSKKYGEKVNILDNRVAGLKEPVYEMLALRSNRNKIPREIREENRTLYRYFLTDSIDIEGRKNYVIRFRQADYKKTIQRRKFNGYIYVDAETYGLKKIESNSKKKSEGTITSIWKPIDNKWFLSKEHLKIKMGATAFRENDADGKKDKENKQNKKKFGNYVFLTADYFDFQTSIKENKKDFSGYSMSVKNSDGKALDQFRTDSLTERERMTYSKIDSVGKKYKLDRKVNVLTGFIQGKIRIGKFDIDALQLLKYNQYEGLRVGFAAKMNEKFNKYISPDAYIAYGFKDHFWKYGVGVDIKTTLEKTSFFRAEYYNDVDAAGRFTENLWNFKMKINNSGVDLRNDRFYHFEGFKLSYENDLSNALTMRISAKKDKEETKFDYNFQNRGNQFENFAAQLTLRYSPNSKSMMTPSGKLTYEQNYPEFYANYEQGMEALGGDFTYSRFDVLAQHQFKTKIGVTGVRVYGGLVSGEAPIWHNFAIAGLGSGNNSLNFNFTSYLGFATMEGGKYYNDKFAGFYLTHRIPWYFRTIGKSISSFDFVCRGVIGDMKNPQQHQFEFEKLDHLYQEVGLEANNFLGSPFNLGFFYRVGHYSTSIFKENFAIQLKLNFLGF</sequence>
<dbReference type="AlphaFoldDB" id="A0A3G8XP71"/>
<dbReference type="Proteomes" id="UP000270185">
    <property type="component" value="Chromosome"/>
</dbReference>
<dbReference type="InterPro" id="IPR043741">
    <property type="entry name" value="DUF5686"/>
</dbReference>
<gene>
    <name evidence="1" type="ORF">EIB73_02115</name>
</gene>
<dbReference type="EMBL" id="CP034159">
    <property type="protein sequence ID" value="AZI32044.1"/>
    <property type="molecule type" value="Genomic_DNA"/>
</dbReference>
<evidence type="ECO:0000313" key="1">
    <source>
        <dbReference type="EMBL" id="AZI32044.1"/>
    </source>
</evidence>
<dbReference type="KEGG" id="ccas:EIB73_02115"/>
<accession>A0A3G8XP71</accession>
<reference evidence="2" key="1">
    <citation type="submission" date="2018-11" db="EMBL/GenBank/DDBJ databases">
        <title>Proposal to divide the Flavobacteriaceae and reorganize its genera based on Amino Acid Identity values calculated from whole genome sequences.</title>
        <authorList>
            <person name="Nicholson A.C."/>
            <person name="Gulvik C.A."/>
            <person name="Whitney A.M."/>
            <person name="Humrighouse B.W."/>
            <person name="Bell M."/>
            <person name="Holmes B."/>
            <person name="Steigerwalt A.G."/>
            <person name="Villarma A."/>
            <person name="Sheth M."/>
            <person name="Batra D."/>
            <person name="Pryor J."/>
            <person name="Bernardet J.-F."/>
            <person name="Hugo C."/>
            <person name="Kampfer P."/>
            <person name="Newman J.D."/>
            <person name="McQuiston J.R."/>
        </authorList>
    </citation>
    <scope>NUCLEOTIDE SEQUENCE [LARGE SCALE GENOMIC DNA]</scope>
    <source>
        <strain evidence="2">G0081</strain>
    </source>
</reference>
<protein>
    <recommendedName>
        <fullName evidence="3">Carboxypeptidase-like regulatory domain-containing protein</fullName>
    </recommendedName>
</protein>
<organism evidence="1 2">
    <name type="scientific">Kaistella carnis</name>
    <dbReference type="NCBI Taxonomy" id="1241979"/>
    <lineage>
        <taxon>Bacteria</taxon>
        <taxon>Pseudomonadati</taxon>
        <taxon>Bacteroidota</taxon>
        <taxon>Flavobacteriia</taxon>
        <taxon>Flavobacteriales</taxon>
        <taxon>Weeksellaceae</taxon>
        <taxon>Chryseobacterium group</taxon>
        <taxon>Kaistella</taxon>
    </lineage>
</organism>
<dbReference type="Pfam" id="PF18939">
    <property type="entry name" value="DUF5686"/>
    <property type="match status" value="1"/>
</dbReference>
<evidence type="ECO:0000313" key="2">
    <source>
        <dbReference type="Proteomes" id="UP000270185"/>
    </source>
</evidence>
<keyword evidence="2" id="KW-1185">Reference proteome</keyword>